<keyword evidence="1" id="KW-0472">Membrane</keyword>
<organism evidence="2 3">
    <name type="scientific">Brevundimonas phage vB_BpoS-Kikimora</name>
    <dbReference type="NCBI Taxonomy" id="2948601"/>
    <lineage>
        <taxon>Viruses</taxon>
        <taxon>Duplodnaviria</taxon>
        <taxon>Heunggongvirae</taxon>
        <taxon>Uroviricota</taxon>
        <taxon>Caudoviricetes</taxon>
        <taxon>Jeanschmidtviridae</taxon>
        <taxon>Kikimoravirus</taxon>
        <taxon>Kikimoravirus kikimora</taxon>
    </lineage>
</organism>
<reference evidence="2 3" key="1">
    <citation type="submission" date="2022-05" db="EMBL/GenBank/DDBJ databases">
        <authorList>
            <person name="Friedrich I."/>
            <person name="Poehlein A."/>
            <person name="Schneider D."/>
            <person name="Hertel R."/>
            <person name="Daniel R."/>
        </authorList>
    </citation>
    <scope>NUCLEOTIDE SEQUENCE [LARGE SCALE GENOMIC DNA]</scope>
</reference>
<protein>
    <submittedName>
        <fullName evidence="2">Uncharacterized protein</fullName>
    </submittedName>
</protein>
<sequence>MDASGFGHSWGGTMNWLVALAIVGGVVGLAFLGAIVGGILALPYALWHHDLRLTFLPMTVGAVIPNAAAGLYLLAEWAFSKWGDRL</sequence>
<dbReference type="EMBL" id="ON529857">
    <property type="protein sequence ID" value="USN15537.1"/>
    <property type="molecule type" value="Genomic_DNA"/>
</dbReference>
<proteinExistence type="predicted"/>
<keyword evidence="1" id="KW-0812">Transmembrane</keyword>
<dbReference type="Proteomes" id="UP001056576">
    <property type="component" value="Segment"/>
</dbReference>
<evidence type="ECO:0000313" key="3">
    <source>
        <dbReference type="Proteomes" id="UP001056576"/>
    </source>
</evidence>
<evidence type="ECO:0000256" key="1">
    <source>
        <dbReference type="SAM" id="Phobius"/>
    </source>
</evidence>
<gene>
    <name evidence="2" type="ORF">KIKIMORA_04190</name>
</gene>
<accession>A0A9E7SMW0</accession>
<keyword evidence="1" id="KW-1133">Transmembrane helix</keyword>
<feature type="transmembrane region" description="Helical" evidence="1">
    <location>
        <begin position="16"/>
        <end position="42"/>
    </location>
</feature>
<name>A0A9E7SMW0_9CAUD</name>
<evidence type="ECO:0000313" key="2">
    <source>
        <dbReference type="EMBL" id="USN15537.1"/>
    </source>
</evidence>
<keyword evidence="3" id="KW-1185">Reference proteome</keyword>
<feature type="transmembrane region" description="Helical" evidence="1">
    <location>
        <begin position="54"/>
        <end position="75"/>
    </location>
</feature>